<evidence type="ECO:0000313" key="3">
    <source>
        <dbReference type="Proteomes" id="UP001304243"/>
    </source>
</evidence>
<keyword evidence="2" id="KW-0548">Nucleotidyltransferase</keyword>
<feature type="non-terminal residue" evidence="2">
    <location>
        <position position="1"/>
    </location>
</feature>
<keyword evidence="3" id="KW-1185">Reference proteome</keyword>
<comment type="caution">
    <text evidence="2">The sequence shown here is derived from an EMBL/GenBank/DDBJ whole genome shotgun (WGS) entry which is preliminary data.</text>
</comment>
<feature type="transmembrane region" description="Helical" evidence="1">
    <location>
        <begin position="43"/>
        <end position="68"/>
    </location>
</feature>
<proteinExistence type="predicted"/>
<reference evidence="2 3" key="1">
    <citation type="submission" date="2022-11" db="EMBL/GenBank/DDBJ databases">
        <title>Mucor velutinosus strain NIH1002 WGS.</title>
        <authorList>
            <person name="Subramanian P."/>
            <person name="Mullikin J.C."/>
            <person name="Segre J.A."/>
            <person name="Zelazny A.M."/>
        </authorList>
    </citation>
    <scope>NUCLEOTIDE SEQUENCE [LARGE SCALE GENOMIC DNA]</scope>
    <source>
        <strain evidence="2 3">NIH1002</strain>
    </source>
</reference>
<name>A0AAN7DCP0_9FUNG</name>
<keyword evidence="1" id="KW-0812">Transmembrane</keyword>
<accession>A0AAN7DCP0</accession>
<organism evidence="2 3">
    <name type="scientific">Mucor velutinosus</name>
    <dbReference type="NCBI Taxonomy" id="708070"/>
    <lineage>
        <taxon>Eukaryota</taxon>
        <taxon>Fungi</taxon>
        <taxon>Fungi incertae sedis</taxon>
        <taxon>Mucoromycota</taxon>
        <taxon>Mucoromycotina</taxon>
        <taxon>Mucoromycetes</taxon>
        <taxon>Mucorales</taxon>
        <taxon>Mucorineae</taxon>
        <taxon>Mucoraceae</taxon>
        <taxon>Mucor</taxon>
    </lineage>
</organism>
<keyword evidence="2" id="KW-0808">Transferase</keyword>
<sequence>VATSVVSIYGGCFFSLCLVSGVARSLGFYGIADGLAGGVADGIADGIAAGIAAAASLVFSGLPSMMYARSLVYL</sequence>
<keyword evidence="1" id="KW-0472">Membrane</keyword>
<dbReference type="GeneID" id="89946338"/>
<dbReference type="GO" id="GO:0003983">
    <property type="term" value="F:UTP:glucose-1-phosphate uridylyltransferase activity"/>
    <property type="evidence" value="ECO:0007669"/>
    <property type="project" value="UniProtKB-EC"/>
</dbReference>
<evidence type="ECO:0000313" key="2">
    <source>
        <dbReference type="EMBL" id="KAK4515027.1"/>
    </source>
</evidence>
<evidence type="ECO:0000256" key="1">
    <source>
        <dbReference type="SAM" id="Phobius"/>
    </source>
</evidence>
<protein>
    <submittedName>
        <fullName evidence="2">UTP-glucose-1-phosphate uridylyltransferase</fullName>
        <ecNumber evidence="2">2.7.7.9</ecNumber>
    </submittedName>
</protein>
<dbReference type="AlphaFoldDB" id="A0AAN7DCP0"/>
<dbReference type="EMBL" id="JASEJX010000015">
    <property type="protein sequence ID" value="KAK4515027.1"/>
    <property type="molecule type" value="Genomic_DNA"/>
</dbReference>
<dbReference type="EC" id="2.7.7.9" evidence="2"/>
<keyword evidence="1" id="KW-1133">Transmembrane helix</keyword>
<gene>
    <name evidence="2" type="primary">UGP1_1</name>
    <name evidence="2" type="ORF">ATC70_002636</name>
</gene>
<dbReference type="Proteomes" id="UP001304243">
    <property type="component" value="Unassembled WGS sequence"/>
</dbReference>
<feature type="transmembrane region" description="Helical" evidence="1">
    <location>
        <begin position="6"/>
        <end position="31"/>
    </location>
</feature>
<dbReference type="RefSeq" id="XP_064681693.1">
    <property type="nucleotide sequence ID" value="XM_064822007.1"/>
</dbReference>